<comment type="subcellular location">
    <subcellularLocation>
        <location evidence="1">Cell projection</location>
        <location evidence="1">Cilium</location>
    </subcellularLocation>
    <subcellularLocation>
        <location evidence="2">Cytoplasm</location>
        <location evidence="2">Cytoskeleton</location>
    </subcellularLocation>
</comment>
<keyword evidence="7" id="KW-0472">Membrane</keyword>
<evidence type="ECO:0000256" key="7">
    <source>
        <dbReference type="SAM" id="Phobius"/>
    </source>
</evidence>
<evidence type="ECO:0000313" key="8">
    <source>
        <dbReference type="Proteomes" id="UP000050795"/>
    </source>
</evidence>
<dbReference type="WBParaSite" id="TREG1_44670.1">
    <property type="protein sequence ID" value="TREG1_44670.1"/>
    <property type="gene ID" value="TREG1_44670"/>
</dbReference>
<keyword evidence="7" id="KW-1133">Transmembrane helix</keyword>
<proteinExistence type="inferred from homology"/>
<keyword evidence="8" id="KW-1185">Reference proteome</keyword>
<reference evidence="8" key="1">
    <citation type="submission" date="2022-06" db="EMBL/GenBank/DDBJ databases">
        <authorList>
            <person name="Berger JAMES D."/>
            <person name="Berger JAMES D."/>
        </authorList>
    </citation>
    <scope>NUCLEOTIDE SEQUENCE [LARGE SCALE GENOMIC DNA]</scope>
</reference>
<evidence type="ECO:0000256" key="1">
    <source>
        <dbReference type="ARBA" id="ARBA00004138"/>
    </source>
</evidence>
<organism evidence="8 9">
    <name type="scientific">Trichobilharzia regenti</name>
    <name type="common">Nasal bird schistosome</name>
    <dbReference type="NCBI Taxonomy" id="157069"/>
    <lineage>
        <taxon>Eukaryota</taxon>
        <taxon>Metazoa</taxon>
        <taxon>Spiralia</taxon>
        <taxon>Lophotrochozoa</taxon>
        <taxon>Platyhelminthes</taxon>
        <taxon>Trematoda</taxon>
        <taxon>Digenea</taxon>
        <taxon>Strigeidida</taxon>
        <taxon>Schistosomatoidea</taxon>
        <taxon>Schistosomatidae</taxon>
        <taxon>Trichobilharzia</taxon>
    </lineage>
</organism>
<dbReference type="AlphaFoldDB" id="A0AA85JM39"/>
<dbReference type="Proteomes" id="UP000050795">
    <property type="component" value="Unassembled WGS sequence"/>
</dbReference>
<sequence>MVDVKDICPCKQYEEKTSVEDGCDRGAHLNDRPRDIPLGSQTSEYYHIDENLPDRFNNPDKFEGYEGRKFNPLYRTTNSEYGRLRPNVHTMNVVYHNKKQDFSKLEITGIILLTLVLIISTYDIHLPLRMQHS</sequence>
<dbReference type="InterPro" id="IPR026507">
    <property type="entry name" value="PIRC1/2"/>
</dbReference>
<keyword evidence="5" id="KW-0966">Cell projection</keyword>
<dbReference type="PANTHER" id="PTHR20899:SF1">
    <property type="entry name" value="PIERCER OF MICROTUBULE WALL 1 PROTEIN"/>
    <property type="match status" value="1"/>
</dbReference>
<dbReference type="GO" id="GO:0035082">
    <property type="term" value="P:axoneme assembly"/>
    <property type="evidence" value="ECO:0007669"/>
    <property type="project" value="InterPro"/>
</dbReference>
<evidence type="ECO:0000313" key="9">
    <source>
        <dbReference type="WBParaSite" id="TREG1_44670.1"/>
    </source>
</evidence>
<keyword evidence="7" id="KW-0812">Transmembrane</keyword>
<evidence type="ECO:0000256" key="4">
    <source>
        <dbReference type="ARBA" id="ARBA00023212"/>
    </source>
</evidence>
<evidence type="ECO:0000256" key="6">
    <source>
        <dbReference type="ARBA" id="ARBA00038014"/>
    </source>
</evidence>
<accession>A0AA85JM39</accession>
<dbReference type="Pfam" id="PF14892">
    <property type="entry name" value="PIRC1_2"/>
    <property type="match status" value="1"/>
</dbReference>
<comment type="similarity">
    <text evidence="6">Belongs to the PIERCE1 family.</text>
</comment>
<dbReference type="GO" id="GO:0005879">
    <property type="term" value="C:axonemal microtubule"/>
    <property type="evidence" value="ECO:0007669"/>
    <property type="project" value="InterPro"/>
</dbReference>
<evidence type="ECO:0000256" key="3">
    <source>
        <dbReference type="ARBA" id="ARBA00022490"/>
    </source>
</evidence>
<feature type="transmembrane region" description="Helical" evidence="7">
    <location>
        <begin position="105"/>
        <end position="124"/>
    </location>
</feature>
<evidence type="ECO:0000256" key="5">
    <source>
        <dbReference type="ARBA" id="ARBA00023273"/>
    </source>
</evidence>
<name>A0AA85JM39_TRIRE</name>
<protein>
    <submittedName>
        <fullName evidence="9">Uncharacterized protein</fullName>
    </submittedName>
</protein>
<dbReference type="PANTHER" id="PTHR20899">
    <property type="entry name" value="PIERCE HOMOLOG"/>
    <property type="match status" value="1"/>
</dbReference>
<evidence type="ECO:0000256" key="2">
    <source>
        <dbReference type="ARBA" id="ARBA00004245"/>
    </source>
</evidence>
<keyword evidence="3" id="KW-0963">Cytoplasm</keyword>
<keyword evidence="4" id="KW-0206">Cytoskeleton</keyword>
<reference evidence="9" key="2">
    <citation type="submission" date="2023-11" db="UniProtKB">
        <authorList>
            <consortium name="WormBaseParasite"/>
        </authorList>
    </citation>
    <scope>IDENTIFICATION</scope>
</reference>